<organism evidence="3 4">
    <name type="scientific">Fredinandcohnia salidurans</name>
    <dbReference type="NCBI Taxonomy" id="2595041"/>
    <lineage>
        <taxon>Bacteria</taxon>
        <taxon>Bacillati</taxon>
        <taxon>Bacillota</taxon>
        <taxon>Bacilli</taxon>
        <taxon>Bacillales</taxon>
        <taxon>Bacillaceae</taxon>
        <taxon>Fredinandcohnia</taxon>
    </lineage>
</organism>
<sequence length="696" mass="81690">MDSLSAFFPTPFPNEDFRSIFYRYHQSSFNSEIIDTNMELVGIRNNFSFFPKALTNLITKLPKTTNITVDSLIYNNTILPTILPFIPEHHHSKILEELYNGGALEDSSVGKLVGNKYGKNMSDLIRYCPSCIEEDTESYGCSYIHREHQYAFIHTCSKHSNKLITHCKECGVSLEYSPLIEHCKNGHHNYYDRQREPRISDDIQKSILKDLDYILNNSRKISRWLVEQRFLEQLNSKGYISKTGNSIMTKKLVKDFMNYYSSEVVTDFGLDINYLAKHNTLDNLFRGSKLVINLPLILLYIQFLSGSVESFIRDSKPYLCEIPFGKGPWCCENKYCPKYKQDVIHQCERTYMSGEIKGNFICSFCDTSYVINWNQRGDQKQAKHRKLKHLDSKQEKILTLWESGLPIADIVDKLYCSHYFVKNVVKQKYKGCNINQVNPNKEVAVFVLNEKMQIIKEKHRNKLLNVLDNGKELSRSEIKNNCKASYTWLQQHDKQWLEENLPPSKSTGKFNRIENFQLNREKYRSILLKVIRGNRELMRSEIKKKCKTAYIWLKKNDQEWLEKQLPPSKSIIKFDWNEVDQVLAQRVKKVSAELIESNPNKRVARYTIMGALTTKERGRIKSYIQHLPLTDQALTESAETKEQYQIRHLPAIVQQLRTYYNYEEVTLDIVMSYRRSYRQITDRMKEILIAKLKTLN</sequence>
<feature type="domain" description="Transposon Tn7 transposition protein TnsD C-terminal" evidence="2">
    <location>
        <begin position="211"/>
        <end position="509"/>
    </location>
</feature>
<reference evidence="4" key="1">
    <citation type="journal article" date="2019" name="Int. J. Syst. Evol. Microbiol.">
        <title>The Global Catalogue of Microorganisms (GCM) 10K type strain sequencing project: providing services to taxonomists for standard genome sequencing and annotation.</title>
        <authorList>
            <consortium name="The Broad Institute Genomics Platform"/>
            <consortium name="The Broad Institute Genome Sequencing Center for Infectious Disease"/>
            <person name="Wu L."/>
            <person name="Ma J."/>
        </authorList>
    </citation>
    <scope>NUCLEOTIDE SEQUENCE [LARGE SCALE GENOMIC DNA]</scope>
    <source>
        <strain evidence="4">CCUG 15531</strain>
    </source>
</reference>
<dbReference type="Proteomes" id="UP001597227">
    <property type="component" value="Unassembled WGS sequence"/>
</dbReference>
<evidence type="ECO:0000259" key="2">
    <source>
        <dbReference type="Pfam" id="PF15978"/>
    </source>
</evidence>
<dbReference type="InterPro" id="IPR009492">
    <property type="entry name" value="TniQ"/>
</dbReference>
<name>A0ABW4MTF7_9BACI</name>
<feature type="domain" description="TniQ" evidence="1">
    <location>
        <begin position="7"/>
        <end position="163"/>
    </location>
</feature>
<dbReference type="Pfam" id="PF15978">
    <property type="entry name" value="TnsD"/>
    <property type="match status" value="2"/>
</dbReference>
<dbReference type="EMBL" id="JBHUEK010000028">
    <property type="protein sequence ID" value="MFD1780817.1"/>
    <property type="molecule type" value="Genomic_DNA"/>
</dbReference>
<protein>
    <submittedName>
        <fullName evidence="3">TnsD family Tn7-like transposition protein</fullName>
    </submittedName>
</protein>
<feature type="domain" description="Transposon Tn7 transposition protein TnsD C-terminal" evidence="2">
    <location>
        <begin position="515"/>
        <end position="634"/>
    </location>
</feature>
<evidence type="ECO:0000313" key="4">
    <source>
        <dbReference type="Proteomes" id="UP001597227"/>
    </source>
</evidence>
<dbReference type="Pfam" id="PF06527">
    <property type="entry name" value="TniQ"/>
    <property type="match status" value="1"/>
</dbReference>
<gene>
    <name evidence="3" type="ORF">ACFSFW_19370</name>
</gene>
<evidence type="ECO:0000259" key="1">
    <source>
        <dbReference type="Pfam" id="PF06527"/>
    </source>
</evidence>
<proteinExistence type="predicted"/>
<accession>A0ABW4MTF7</accession>
<dbReference type="RefSeq" id="WP_388040635.1">
    <property type="nucleotide sequence ID" value="NZ_JBHUEK010000028.1"/>
</dbReference>
<dbReference type="InterPro" id="IPR032750">
    <property type="entry name" value="TnsD_C"/>
</dbReference>
<keyword evidence="4" id="KW-1185">Reference proteome</keyword>
<comment type="caution">
    <text evidence="3">The sequence shown here is derived from an EMBL/GenBank/DDBJ whole genome shotgun (WGS) entry which is preliminary data.</text>
</comment>
<evidence type="ECO:0000313" key="3">
    <source>
        <dbReference type="EMBL" id="MFD1780817.1"/>
    </source>
</evidence>